<evidence type="ECO:0000313" key="4">
    <source>
        <dbReference type="EMBL" id="HIQ78805.1"/>
    </source>
</evidence>
<dbReference type="AlphaFoldDB" id="A0A9D0ZEC6"/>
<dbReference type="Gene3D" id="3.40.50.11740">
    <property type="entry name" value="HypD, alpha/beta domain 2"/>
    <property type="match status" value="2"/>
</dbReference>
<evidence type="ECO:0000256" key="3">
    <source>
        <dbReference type="ARBA" id="ARBA00023004"/>
    </source>
</evidence>
<evidence type="ECO:0000256" key="2">
    <source>
        <dbReference type="ARBA" id="ARBA00022723"/>
    </source>
</evidence>
<dbReference type="PIRSF" id="PIRSF005622">
    <property type="entry name" value="Hydrgn_mat_hypD"/>
    <property type="match status" value="1"/>
</dbReference>
<gene>
    <name evidence="4" type="primary">hypD</name>
    <name evidence="4" type="ORF">IAB77_06045</name>
</gene>
<dbReference type="EMBL" id="DVGA01000059">
    <property type="protein sequence ID" value="HIQ78805.1"/>
    <property type="molecule type" value="Genomic_DNA"/>
</dbReference>
<reference evidence="4" key="2">
    <citation type="journal article" date="2021" name="PeerJ">
        <title>Extensive microbial diversity within the chicken gut microbiome revealed by metagenomics and culture.</title>
        <authorList>
            <person name="Gilroy R."/>
            <person name="Ravi A."/>
            <person name="Getino M."/>
            <person name="Pursley I."/>
            <person name="Horton D.L."/>
            <person name="Alikhan N.F."/>
            <person name="Baker D."/>
            <person name="Gharbi K."/>
            <person name="Hall N."/>
            <person name="Watson M."/>
            <person name="Adriaenssens E.M."/>
            <person name="Foster-Nyarko E."/>
            <person name="Jarju S."/>
            <person name="Secka A."/>
            <person name="Antonio M."/>
            <person name="Oren A."/>
            <person name="Chaudhuri R.R."/>
            <person name="La Ragione R."/>
            <person name="Hildebrand F."/>
            <person name="Pallen M.J."/>
        </authorList>
    </citation>
    <scope>NUCLEOTIDE SEQUENCE</scope>
    <source>
        <strain evidence="4">ChiBcolR7-354</strain>
    </source>
</reference>
<accession>A0A9D0ZEC6</accession>
<dbReference type="GO" id="GO:0005506">
    <property type="term" value="F:iron ion binding"/>
    <property type="evidence" value="ECO:0007669"/>
    <property type="project" value="TreeGrafter"/>
</dbReference>
<reference evidence="4" key="1">
    <citation type="submission" date="2020-10" db="EMBL/GenBank/DDBJ databases">
        <authorList>
            <person name="Gilroy R."/>
        </authorList>
    </citation>
    <scope>NUCLEOTIDE SEQUENCE</scope>
    <source>
        <strain evidence="4">ChiBcolR7-354</strain>
    </source>
</reference>
<evidence type="ECO:0000313" key="5">
    <source>
        <dbReference type="Proteomes" id="UP000824262"/>
    </source>
</evidence>
<dbReference type="GO" id="GO:0070025">
    <property type="term" value="F:carbon monoxide binding"/>
    <property type="evidence" value="ECO:0007669"/>
    <property type="project" value="TreeGrafter"/>
</dbReference>
<dbReference type="Proteomes" id="UP000824262">
    <property type="component" value="Unassembled WGS sequence"/>
</dbReference>
<dbReference type="InterPro" id="IPR042244">
    <property type="entry name" value="HypD_2_sf"/>
</dbReference>
<protein>
    <submittedName>
        <fullName evidence="4">Hydrogenase formation protein HypD</fullName>
    </submittedName>
</protein>
<proteinExistence type="inferred from homology"/>
<dbReference type="NCBIfam" id="TIGR00075">
    <property type="entry name" value="hypD"/>
    <property type="match status" value="1"/>
</dbReference>
<dbReference type="Gene3D" id="6.10.20.100">
    <property type="match status" value="1"/>
</dbReference>
<organism evidence="4 5">
    <name type="scientific">Candidatus Scatomorpha intestinavium</name>
    <dbReference type="NCBI Taxonomy" id="2840922"/>
    <lineage>
        <taxon>Bacteria</taxon>
        <taxon>Bacillati</taxon>
        <taxon>Bacillota</taxon>
        <taxon>Clostridia</taxon>
        <taxon>Eubacteriales</taxon>
        <taxon>Candidatus Scatomorpha</taxon>
    </lineage>
</organism>
<dbReference type="InterPro" id="IPR042243">
    <property type="entry name" value="HypD_1"/>
</dbReference>
<comment type="similarity">
    <text evidence="1">Belongs to the HypD family.</text>
</comment>
<name>A0A9D0ZEC6_9FIRM</name>
<dbReference type="GO" id="GO:0051604">
    <property type="term" value="P:protein maturation"/>
    <property type="evidence" value="ECO:0007669"/>
    <property type="project" value="TreeGrafter"/>
</dbReference>
<dbReference type="PANTHER" id="PTHR30149">
    <property type="entry name" value="HYDROGENASE PROTEIN ASSEMBLY PROTEIN HYPD"/>
    <property type="match status" value="1"/>
</dbReference>
<keyword evidence="2" id="KW-0479">Metal-binding</keyword>
<dbReference type="InterPro" id="IPR002780">
    <property type="entry name" value="Hyd_form_HypD"/>
</dbReference>
<keyword evidence="3" id="KW-0408">Iron</keyword>
<dbReference type="Pfam" id="PF01924">
    <property type="entry name" value="HypD"/>
    <property type="match status" value="1"/>
</dbReference>
<dbReference type="GO" id="GO:0051539">
    <property type="term" value="F:4 iron, 4 sulfur cluster binding"/>
    <property type="evidence" value="ECO:0007669"/>
    <property type="project" value="TreeGrafter"/>
</dbReference>
<comment type="caution">
    <text evidence="4">The sequence shown here is derived from an EMBL/GenBank/DDBJ whole genome shotgun (WGS) entry which is preliminary data.</text>
</comment>
<evidence type="ECO:0000256" key="1">
    <source>
        <dbReference type="ARBA" id="ARBA00007888"/>
    </source>
</evidence>
<sequence length="341" mass="35850">MPCSELRLMEVCGTHTMAIARAGLKSLLPEGVELVSGPGCPVCVTPPEVIDAALDLAMRPGVVIATYGDMVRVPGSRRGDSLARRRAMGARVMVVYSPMDAVDWAESHPGSEVVFLGVGFETTAPGTAASLLEAAGRGVRNFSVFSMLKRVEPALRALTALEGFNIQGFLCPGHVATIIGAEGFRFLPEEYGLPAVVAGFEPEDILLAVSRLISLVRAGRAELENLYGRAVKAEGNPPALEEMRRVFVPAGDSWRGLGEIDASGLALRAEFAEYDAVRKFGVEIPAAGGETACRCGEVITGRMTPVGCPLFGTACTPEDPVGPCMVSSEGSCAAAYKYEGV</sequence>
<dbReference type="PANTHER" id="PTHR30149:SF0">
    <property type="entry name" value="HYDROGENASE MATURATION FACTOR HYPD"/>
    <property type="match status" value="1"/>
</dbReference>